<comment type="caution">
    <text evidence="2">The sequence shown here is derived from an EMBL/GenBank/DDBJ whole genome shotgun (WGS) entry which is preliminary data.</text>
</comment>
<protein>
    <submittedName>
        <fullName evidence="2">Uncharacterized protein</fullName>
    </submittedName>
</protein>
<name>X0W0B8_9ZZZZ</name>
<feature type="non-terminal residue" evidence="2">
    <location>
        <position position="1"/>
    </location>
</feature>
<reference evidence="2" key="1">
    <citation type="journal article" date="2014" name="Front. Microbiol.">
        <title>High frequency of phylogenetically diverse reductive dehalogenase-homologous genes in deep subseafloor sedimentary metagenomes.</title>
        <authorList>
            <person name="Kawai M."/>
            <person name="Futagami T."/>
            <person name="Toyoda A."/>
            <person name="Takaki Y."/>
            <person name="Nishi S."/>
            <person name="Hori S."/>
            <person name="Arai W."/>
            <person name="Tsubouchi T."/>
            <person name="Morono Y."/>
            <person name="Uchiyama I."/>
            <person name="Ito T."/>
            <person name="Fujiyama A."/>
            <person name="Inagaki F."/>
            <person name="Takami H."/>
        </authorList>
    </citation>
    <scope>NUCLEOTIDE SEQUENCE</scope>
    <source>
        <strain evidence="2">Expedition CK06-06</strain>
    </source>
</reference>
<proteinExistence type="predicted"/>
<accession>X0W0B8</accession>
<gene>
    <name evidence="2" type="ORF">S01H1_44285</name>
</gene>
<feature type="non-terminal residue" evidence="2">
    <location>
        <position position="264"/>
    </location>
</feature>
<evidence type="ECO:0000313" key="2">
    <source>
        <dbReference type="EMBL" id="GAG06186.1"/>
    </source>
</evidence>
<evidence type="ECO:0000256" key="1">
    <source>
        <dbReference type="SAM" id="MobiDB-lite"/>
    </source>
</evidence>
<dbReference type="EMBL" id="BARS01028245">
    <property type="protein sequence ID" value="GAG06186.1"/>
    <property type="molecule type" value="Genomic_DNA"/>
</dbReference>
<sequence>DGDVASYRWAVPDYDKLKDYLQEQSDGTFKKNSGRPVETKVRVTEVRIDPTATLYDPTPGLPGGPSDGDRFSALATANGWTIYNTYEWDADGGAWIEDLYASAESEKSFHVDYYNIVWMIQDMLTNKPLDGLHGGNSAGWGPDQDEDGKPDGFSKLASPVSMRVPHNDQQWQASWEKPGYSTVEPEFSASDHTEYLLMETTVIHLYRAESRFSYTPASLGLDKKLGGGDDVPDKLAITSWLERDGSVLSGGIFCDVRIFDRTTL</sequence>
<feature type="region of interest" description="Disordered" evidence="1">
    <location>
        <begin position="135"/>
        <end position="155"/>
    </location>
</feature>
<dbReference type="AlphaFoldDB" id="X0W0B8"/>
<organism evidence="2">
    <name type="scientific">marine sediment metagenome</name>
    <dbReference type="NCBI Taxonomy" id="412755"/>
    <lineage>
        <taxon>unclassified sequences</taxon>
        <taxon>metagenomes</taxon>
        <taxon>ecological metagenomes</taxon>
    </lineage>
</organism>